<keyword evidence="1" id="KW-0732">Signal</keyword>
<dbReference type="EMBL" id="JAGMWT010000001">
    <property type="protein sequence ID" value="KAH7139486.1"/>
    <property type="molecule type" value="Genomic_DNA"/>
</dbReference>
<organism evidence="2 3">
    <name type="scientific">Dendryphion nanum</name>
    <dbReference type="NCBI Taxonomy" id="256645"/>
    <lineage>
        <taxon>Eukaryota</taxon>
        <taxon>Fungi</taxon>
        <taxon>Dikarya</taxon>
        <taxon>Ascomycota</taxon>
        <taxon>Pezizomycotina</taxon>
        <taxon>Dothideomycetes</taxon>
        <taxon>Pleosporomycetidae</taxon>
        <taxon>Pleosporales</taxon>
        <taxon>Torulaceae</taxon>
        <taxon>Dendryphion</taxon>
    </lineage>
</organism>
<comment type="caution">
    <text evidence="2">The sequence shown here is derived from an EMBL/GenBank/DDBJ whole genome shotgun (WGS) entry which is preliminary data.</text>
</comment>
<dbReference type="AlphaFoldDB" id="A0A9P9J154"/>
<gene>
    <name evidence="2" type="ORF">B0J11DRAFT_516900</name>
</gene>
<dbReference type="Proteomes" id="UP000700596">
    <property type="component" value="Unassembled WGS sequence"/>
</dbReference>
<dbReference type="OrthoDB" id="2142213at2759"/>
<sequence length="289" mass="31422">MPSIVKSLSFLALLATGIDAQKRAFLQNFAALDASSDRIPPSTGVTISTWAKGSYPRFCYDTARSQRGNGNTNVNCAIDKLEVYTVTYSDCPSRPWVLCRCSDSNVSRQQYATDFGRVPPGIRSRVVHALSIQDGGGSAGSSNDRILFRGGVGPAVYLHEAMHSADQGFSGSTTFKGAYDRDSCVPDNYANSSPAEDFAQLGVWISYDTNPQTKVRSYVGDFSCMGHQLETVGSYAGEQLNKATSKCFDRRPNDANVSVAFKRNAGEVKATEVETLPPVVFEYEDTFSF</sequence>
<name>A0A9P9J154_9PLEO</name>
<feature type="signal peptide" evidence="1">
    <location>
        <begin position="1"/>
        <end position="20"/>
    </location>
</feature>
<proteinExistence type="predicted"/>
<reference evidence="2" key="1">
    <citation type="journal article" date="2021" name="Nat. Commun.">
        <title>Genetic determinants of endophytism in the Arabidopsis root mycobiome.</title>
        <authorList>
            <person name="Mesny F."/>
            <person name="Miyauchi S."/>
            <person name="Thiergart T."/>
            <person name="Pickel B."/>
            <person name="Atanasova L."/>
            <person name="Karlsson M."/>
            <person name="Huettel B."/>
            <person name="Barry K.W."/>
            <person name="Haridas S."/>
            <person name="Chen C."/>
            <person name="Bauer D."/>
            <person name="Andreopoulos W."/>
            <person name="Pangilinan J."/>
            <person name="LaButti K."/>
            <person name="Riley R."/>
            <person name="Lipzen A."/>
            <person name="Clum A."/>
            <person name="Drula E."/>
            <person name="Henrissat B."/>
            <person name="Kohler A."/>
            <person name="Grigoriev I.V."/>
            <person name="Martin F.M."/>
            <person name="Hacquard S."/>
        </authorList>
    </citation>
    <scope>NUCLEOTIDE SEQUENCE</scope>
    <source>
        <strain evidence="2">MPI-CAGE-CH-0243</strain>
    </source>
</reference>
<protein>
    <submittedName>
        <fullName evidence="2">Uncharacterized protein</fullName>
    </submittedName>
</protein>
<evidence type="ECO:0000313" key="3">
    <source>
        <dbReference type="Proteomes" id="UP000700596"/>
    </source>
</evidence>
<evidence type="ECO:0000313" key="2">
    <source>
        <dbReference type="EMBL" id="KAH7139486.1"/>
    </source>
</evidence>
<evidence type="ECO:0000256" key="1">
    <source>
        <dbReference type="SAM" id="SignalP"/>
    </source>
</evidence>
<accession>A0A9P9J154</accession>
<feature type="chain" id="PRO_5040432254" evidence="1">
    <location>
        <begin position="21"/>
        <end position="289"/>
    </location>
</feature>
<keyword evidence="3" id="KW-1185">Reference proteome</keyword>